<feature type="non-terminal residue" evidence="1">
    <location>
        <position position="1"/>
    </location>
</feature>
<proteinExistence type="predicted"/>
<dbReference type="EMBL" id="CAJNDS010001354">
    <property type="protein sequence ID" value="CAE7256431.1"/>
    <property type="molecule type" value="Genomic_DNA"/>
</dbReference>
<name>A0A812MDS2_9DINO</name>
<organism evidence="1 2">
    <name type="scientific">Symbiodinium natans</name>
    <dbReference type="NCBI Taxonomy" id="878477"/>
    <lineage>
        <taxon>Eukaryota</taxon>
        <taxon>Sar</taxon>
        <taxon>Alveolata</taxon>
        <taxon>Dinophyceae</taxon>
        <taxon>Suessiales</taxon>
        <taxon>Symbiodiniaceae</taxon>
        <taxon>Symbiodinium</taxon>
    </lineage>
</organism>
<accession>A0A812MDS2</accession>
<protein>
    <submittedName>
        <fullName evidence="1">PUB34 protein</fullName>
    </submittedName>
</protein>
<dbReference type="Gene3D" id="3.40.50.300">
    <property type="entry name" value="P-loop containing nucleotide triphosphate hydrolases"/>
    <property type="match status" value="1"/>
</dbReference>
<evidence type="ECO:0000313" key="2">
    <source>
        <dbReference type="Proteomes" id="UP000604046"/>
    </source>
</evidence>
<dbReference type="Proteomes" id="UP000604046">
    <property type="component" value="Unassembled WGS sequence"/>
</dbReference>
<dbReference type="InterPro" id="IPR027417">
    <property type="entry name" value="P-loop_NTPase"/>
</dbReference>
<keyword evidence="2" id="KW-1185">Reference proteome</keyword>
<dbReference type="OrthoDB" id="413642at2759"/>
<sequence>PMLVVEASKRPTLSPATRYIMTKQLQDVTVGVFSKCDLSHDHDALRALILHEPSEPRGSEPGESPEDLGGVRLKCWVASMQGPEKLGQEPPEEYKTHNFERVWRQQKIESAHFANIPELQDLQERGHAGIGCLVEQLDKEYLNHLHRSWKWDAFYKLQTKLDRLQFDLSMLGVVPEAQKEQLASAEVKRRLGSSSPFTRALYQSFVTDVLQGVLYQRILLNPSLRPPDTGLLLRIMSLGTAIAVTSTQLRCYMCEGCKQQSAIDRACADVRTVMDEVLQGVRARLVEPVWEILQAESKELAGEECVNIVTGGPASLALEPLKSFPEAMWWKSLQQTLRDQPIIQLSSYAMYTEAIMERCEKLYADAVQRLRAKSEELLKRLGDLDAPSPWVQVRARFGPEGEGGSRSKVVMCCQAEDFATAIYTLFLRHIPSQDQLANLHEGIPVGAERAQTRSKVESLNAEREKVLEAVGGIREALSIDDPEFALIQQKYE</sequence>
<reference evidence="1" key="1">
    <citation type="submission" date="2021-02" db="EMBL/GenBank/DDBJ databases">
        <authorList>
            <person name="Dougan E. K."/>
            <person name="Rhodes N."/>
            <person name="Thang M."/>
            <person name="Chan C."/>
        </authorList>
    </citation>
    <scope>NUCLEOTIDE SEQUENCE</scope>
</reference>
<evidence type="ECO:0000313" key="1">
    <source>
        <dbReference type="EMBL" id="CAE7256431.1"/>
    </source>
</evidence>
<gene>
    <name evidence="1" type="primary">PUB34</name>
    <name evidence="1" type="ORF">SNAT2548_LOCUS13150</name>
</gene>
<dbReference type="AlphaFoldDB" id="A0A812MDS2"/>
<comment type="caution">
    <text evidence="1">The sequence shown here is derived from an EMBL/GenBank/DDBJ whole genome shotgun (WGS) entry which is preliminary data.</text>
</comment>
<feature type="non-terminal residue" evidence="1">
    <location>
        <position position="492"/>
    </location>
</feature>